<organism evidence="1 2">
    <name type="scientific">Pistacia integerrima</name>
    <dbReference type="NCBI Taxonomy" id="434235"/>
    <lineage>
        <taxon>Eukaryota</taxon>
        <taxon>Viridiplantae</taxon>
        <taxon>Streptophyta</taxon>
        <taxon>Embryophyta</taxon>
        <taxon>Tracheophyta</taxon>
        <taxon>Spermatophyta</taxon>
        <taxon>Magnoliopsida</taxon>
        <taxon>eudicotyledons</taxon>
        <taxon>Gunneridae</taxon>
        <taxon>Pentapetalae</taxon>
        <taxon>rosids</taxon>
        <taxon>malvids</taxon>
        <taxon>Sapindales</taxon>
        <taxon>Anacardiaceae</taxon>
        <taxon>Pistacia</taxon>
    </lineage>
</organism>
<keyword evidence="2" id="KW-1185">Reference proteome</keyword>
<protein>
    <submittedName>
        <fullName evidence="1">Uncharacterized protein</fullName>
    </submittedName>
</protein>
<name>A0ACC0ZMK5_9ROSI</name>
<evidence type="ECO:0000313" key="2">
    <source>
        <dbReference type="Proteomes" id="UP001163603"/>
    </source>
</evidence>
<gene>
    <name evidence="1" type="ORF">Pint_02135</name>
</gene>
<reference evidence="2" key="1">
    <citation type="journal article" date="2023" name="G3 (Bethesda)">
        <title>Genome assembly and association tests identify interacting loci associated with vigor, precocity, and sex in interspecific pistachio rootstocks.</title>
        <authorList>
            <person name="Palmer W."/>
            <person name="Jacygrad E."/>
            <person name="Sagayaradj S."/>
            <person name="Cavanaugh K."/>
            <person name="Han R."/>
            <person name="Bertier L."/>
            <person name="Beede B."/>
            <person name="Kafkas S."/>
            <person name="Golino D."/>
            <person name="Preece J."/>
            <person name="Michelmore R."/>
        </authorList>
    </citation>
    <scope>NUCLEOTIDE SEQUENCE [LARGE SCALE GENOMIC DNA]</scope>
</reference>
<accession>A0ACC0ZMK5</accession>
<comment type="caution">
    <text evidence="1">The sequence shown here is derived from an EMBL/GenBank/DDBJ whole genome shotgun (WGS) entry which is preliminary data.</text>
</comment>
<dbReference type="Proteomes" id="UP001163603">
    <property type="component" value="Chromosome 1"/>
</dbReference>
<dbReference type="EMBL" id="CM047736">
    <property type="protein sequence ID" value="KAJ0053301.1"/>
    <property type="molecule type" value="Genomic_DNA"/>
</dbReference>
<proteinExistence type="predicted"/>
<evidence type="ECO:0000313" key="1">
    <source>
        <dbReference type="EMBL" id="KAJ0053301.1"/>
    </source>
</evidence>
<sequence length="471" mass="51977">MDTKNNSWLMVFVLFMCFSLKSNVSFGADTIFANQSLSGDRTIVSEGGTFELGFFKPGGNLVLFNESRIPVWSTNLNSTNSTGSASIEAVLLDEGNLVLRNWSSNSSMPLWQSFENPTDTWLPGMKIRRNKRTKENQLLTSWKNKEDPASGLFSLGLDPSGLDQYVILWNYSEQYWSSGLWNGQIFSMVPEMQGKLSNCTGQMPARLGFSFGLNRDNPVTFTLIVVHLAAAMSRLSVFVLVCQCQNNSLANGKSDKFLKIFNMVLPKKPQSVRVGSIAECESTCLNNCSCTAYAYENNACSVWVGDLLNLQRLAQDDTDGKTIYIKLAASDIPNPRNNKGTVIGGAVGGSAVLILLVGLFVVVYLRRRRTIKSAKAVEGDDLLTLLDPRLEGTADVEELSRICKVACWCIQDDETHRPSMSQVVQILEGLLEVTQSPVPRSLQVFADSQEHVIFFTDSSSNQSTQSQSNNT</sequence>